<evidence type="ECO:0000256" key="4">
    <source>
        <dbReference type="ARBA" id="ARBA00022833"/>
    </source>
</evidence>
<dbReference type="InterPro" id="IPR050688">
    <property type="entry name" value="Zinc_finger/UBP_domain"/>
</dbReference>
<dbReference type="PROSITE" id="PS50157">
    <property type="entry name" value="ZINC_FINGER_C2H2_2"/>
    <property type="match status" value="5"/>
</dbReference>
<proteinExistence type="predicted"/>
<feature type="domain" description="C2H2-type" evidence="6">
    <location>
        <begin position="172"/>
        <end position="200"/>
    </location>
</feature>
<dbReference type="EMBL" id="JABFTP020000042">
    <property type="protein sequence ID" value="KAL3271180.1"/>
    <property type="molecule type" value="Genomic_DNA"/>
</dbReference>
<dbReference type="Proteomes" id="UP001516400">
    <property type="component" value="Unassembled WGS sequence"/>
</dbReference>
<keyword evidence="8" id="KW-1185">Reference proteome</keyword>
<name>A0ABD2MXV5_9CUCU</name>
<dbReference type="FunFam" id="3.30.160.60:FF:000604">
    <property type="entry name" value="Histone H4 transcription factor-like Protein"/>
    <property type="match status" value="1"/>
</dbReference>
<dbReference type="FunFam" id="3.30.160.60:FF:000446">
    <property type="entry name" value="Zinc finger protein"/>
    <property type="match status" value="1"/>
</dbReference>
<comment type="caution">
    <text evidence="7">The sequence shown here is derived from an EMBL/GenBank/DDBJ whole genome shotgun (WGS) entry which is preliminary data.</text>
</comment>
<evidence type="ECO:0000259" key="6">
    <source>
        <dbReference type="PROSITE" id="PS50157"/>
    </source>
</evidence>
<evidence type="ECO:0000313" key="7">
    <source>
        <dbReference type="EMBL" id="KAL3271180.1"/>
    </source>
</evidence>
<dbReference type="PANTHER" id="PTHR24403:SF109">
    <property type="entry name" value="ZINC FINGER PROTEIN 845-LIKE"/>
    <property type="match status" value="1"/>
</dbReference>
<feature type="domain" description="C2H2-type" evidence="6">
    <location>
        <begin position="288"/>
        <end position="316"/>
    </location>
</feature>
<feature type="domain" description="C2H2-type" evidence="6">
    <location>
        <begin position="201"/>
        <end position="229"/>
    </location>
</feature>
<evidence type="ECO:0000313" key="8">
    <source>
        <dbReference type="Proteomes" id="UP001516400"/>
    </source>
</evidence>
<dbReference type="PANTHER" id="PTHR24403">
    <property type="entry name" value="ZINC FINGER PROTEIN"/>
    <property type="match status" value="1"/>
</dbReference>
<keyword evidence="4" id="KW-0862">Zinc</keyword>
<reference evidence="7 8" key="1">
    <citation type="journal article" date="2021" name="BMC Biol.">
        <title>Horizontally acquired antibacterial genes associated with adaptive radiation of ladybird beetles.</title>
        <authorList>
            <person name="Li H.S."/>
            <person name="Tang X.F."/>
            <person name="Huang Y.H."/>
            <person name="Xu Z.Y."/>
            <person name="Chen M.L."/>
            <person name="Du X.Y."/>
            <person name="Qiu B.Y."/>
            <person name="Chen P.T."/>
            <person name="Zhang W."/>
            <person name="Slipinski A."/>
            <person name="Escalona H.E."/>
            <person name="Waterhouse R.M."/>
            <person name="Zwick A."/>
            <person name="Pang H."/>
        </authorList>
    </citation>
    <scope>NUCLEOTIDE SEQUENCE [LARGE SCALE GENOMIC DNA]</scope>
    <source>
        <strain evidence="7">SYSU2018</strain>
    </source>
</reference>
<keyword evidence="3 5" id="KW-0863">Zinc-finger</keyword>
<dbReference type="AlphaFoldDB" id="A0ABD2MXV5"/>
<protein>
    <recommendedName>
        <fullName evidence="6">C2H2-type domain-containing protein</fullName>
    </recommendedName>
</protein>
<dbReference type="Gene3D" id="3.30.160.60">
    <property type="entry name" value="Classic Zinc Finger"/>
    <property type="match status" value="6"/>
</dbReference>
<keyword evidence="1" id="KW-0479">Metal-binding</keyword>
<keyword evidence="2" id="KW-0677">Repeat</keyword>
<organism evidence="7 8">
    <name type="scientific">Cryptolaemus montrouzieri</name>
    <dbReference type="NCBI Taxonomy" id="559131"/>
    <lineage>
        <taxon>Eukaryota</taxon>
        <taxon>Metazoa</taxon>
        <taxon>Ecdysozoa</taxon>
        <taxon>Arthropoda</taxon>
        <taxon>Hexapoda</taxon>
        <taxon>Insecta</taxon>
        <taxon>Pterygota</taxon>
        <taxon>Neoptera</taxon>
        <taxon>Endopterygota</taxon>
        <taxon>Coleoptera</taxon>
        <taxon>Polyphaga</taxon>
        <taxon>Cucujiformia</taxon>
        <taxon>Coccinelloidea</taxon>
        <taxon>Coccinellidae</taxon>
        <taxon>Scymninae</taxon>
        <taxon>Scymnini</taxon>
        <taxon>Cryptolaemus</taxon>
    </lineage>
</organism>
<feature type="domain" description="C2H2-type" evidence="6">
    <location>
        <begin position="259"/>
        <end position="287"/>
    </location>
</feature>
<dbReference type="SMART" id="SM00355">
    <property type="entry name" value="ZnF_C2H2"/>
    <property type="match status" value="6"/>
</dbReference>
<dbReference type="InterPro" id="IPR036236">
    <property type="entry name" value="Znf_C2H2_sf"/>
</dbReference>
<dbReference type="GO" id="GO:0008270">
    <property type="term" value="F:zinc ion binding"/>
    <property type="evidence" value="ECO:0007669"/>
    <property type="project" value="UniProtKB-KW"/>
</dbReference>
<dbReference type="SUPFAM" id="SSF57667">
    <property type="entry name" value="beta-beta-alpha zinc fingers"/>
    <property type="match status" value="3"/>
</dbReference>
<dbReference type="GO" id="GO:0005634">
    <property type="term" value="C:nucleus"/>
    <property type="evidence" value="ECO:0007669"/>
    <property type="project" value="UniProtKB-ARBA"/>
</dbReference>
<gene>
    <name evidence="7" type="ORF">HHI36_021677</name>
</gene>
<dbReference type="Pfam" id="PF00096">
    <property type="entry name" value="zf-C2H2"/>
    <property type="match status" value="1"/>
</dbReference>
<accession>A0ABD2MXV5</accession>
<evidence type="ECO:0000256" key="3">
    <source>
        <dbReference type="ARBA" id="ARBA00022771"/>
    </source>
</evidence>
<evidence type="ECO:0000256" key="2">
    <source>
        <dbReference type="ARBA" id="ARBA00022737"/>
    </source>
</evidence>
<dbReference type="InterPro" id="IPR013087">
    <property type="entry name" value="Znf_C2H2_type"/>
</dbReference>
<feature type="domain" description="C2H2-type" evidence="6">
    <location>
        <begin position="230"/>
        <end position="258"/>
    </location>
</feature>
<evidence type="ECO:0000256" key="5">
    <source>
        <dbReference type="PROSITE-ProRule" id="PRU00042"/>
    </source>
</evidence>
<sequence length="359" mass="41970">MDFSYTETSVTTPKSECTELEDKSFVNQFIDAKGKIWERNNFIESYEENSEEQTNNSYKFVMPKVESGQTEESLLVKTETGLKDFFDGERKISDQEFHIKSEPCEDEEIDYDENGAVIPNIKSELSEEDSETLLHKLLDKKNWPMSKDSLKVKAVKKNKAEVDNHEAVSRKYKCTECDYEALRKSHLKDHVNSVHLGIKNYKCNQCDYQASRKSHLKVHVNNIHLGIRSHKCSQCDYRTTQKVILKRHVDYVHLGIKNFKCSECEYRATHKSHLKDHMNSKHPETQIHNCSHCDYEASRRGNLVRHVNSVHFGIKSHECGLCDYKATDKSRLKDHIDRVHFKNKKTPTWSTWELNFCTK</sequence>
<evidence type="ECO:0000256" key="1">
    <source>
        <dbReference type="ARBA" id="ARBA00022723"/>
    </source>
</evidence>